<gene>
    <name evidence="6" type="ORF">HJA_08007</name>
</gene>
<dbReference type="PROSITE" id="PS51257">
    <property type="entry name" value="PROKAR_LIPOPROTEIN"/>
    <property type="match status" value="1"/>
</dbReference>
<evidence type="ECO:0000256" key="4">
    <source>
        <dbReference type="PROSITE-ProRule" id="PRU00433"/>
    </source>
</evidence>
<evidence type="ECO:0000313" key="7">
    <source>
        <dbReference type="Proteomes" id="UP000024816"/>
    </source>
</evidence>
<dbReference type="PROSITE" id="PS51007">
    <property type="entry name" value="CYTC"/>
    <property type="match status" value="1"/>
</dbReference>
<evidence type="ECO:0000313" key="6">
    <source>
        <dbReference type="EMBL" id="KCZ89225.1"/>
    </source>
</evidence>
<dbReference type="GO" id="GO:0009055">
    <property type="term" value="F:electron transfer activity"/>
    <property type="evidence" value="ECO:0007669"/>
    <property type="project" value="InterPro"/>
</dbReference>
<evidence type="ECO:0000256" key="2">
    <source>
        <dbReference type="ARBA" id="ARBA00022723"/>
    </source>
</evidence>
<dbReference type="RefSeq" id="WP_035580504.1">
    <property type="nucleotide sequence ID" value="NZ_ARYJ01000004.1"/>
</dbReference>
<dbReference type="Pfam" id="PF00034">
    <property type="entry name" value="Cytochrom_C"/>
    <property type="match status" value="1"/>
</dbReference>
<comment type="caution">
    <text evidence="6">The sequence shown here is derived from an EMBL/GenBank/DDBJ whole genome shotgun (WGS) entry which is preliminary data.</text>
</comment>
<feature type="domain" description="Cytochrome c" evidence="5">
    <location>
        <begin position="31"/>
        <end position="111"/>
    </location>
</feature>
<protein>
    <submittedName>
        <fullName evidence="6">Cytochrome c family protein</fullName>
    </submittedName>
</protein>
<evidence type="ECO:0000256" key="1">
    <source>
        <dbReference type="ARBA" id="ARBA00022617"/>
    </source>
</evidence>
<sequence length="118" mass="12845">MRKLSIILIPLALAGCEAMEIRESQKAPLSQQIDEGRGVASAVCANCHGLDQQDALRADTPALRHVLNNYDADTLHENFEEGLKVGHPDMPQFHFGPLGADVLLTYLKSIQEPEPADG</sequence>
<proteinExistence type="predicted"/>
<keyword evidence="3 4" id="KW-0408">Iron</keyword>
<keyword evidence="2 4" id="KW-0479">Metal-binding</keyword>
<organism evidence="6 7">
    <name type="scientific">Hyphomonas jannaschiana VP2</name>
    <dbReference type="NCBI Taxonomy" id="1280952"/>
    <lineage>
        <taxon>Bacteria</taxon>
        <taxon>Pseudomonadati</taxon>
        <taxon>Pseudomonadota</taxon>
        <taxon>Alphaproteobacteria</taxon>
        <taxon>Hyphomonadales</taxon>
        <taxon>Hyphomonadaceae</taxon>
        <taxon>Hyphomonas</taxon>
    </lineage>
</organism>
<dbReference type="Gene3D" id="1.10.760.10">
    <property type="entry name" value="Cytochrome c-like domain"/>
    <property type="match status" value="1"/>
</dbReference>
<dbReference type="STRING" id="1280952.HJA_08007"/>
<accession>A0A059FF01</accession>
<dbReference type="PATRIC" id="fig|1280952.3.peg.1589"/>
<keyword evidence="7" id="KW-1185">Reference proteome</keyword>
<dbReference type="SUPFAM" id="SSF46626">
    <property type="entry name" value="Cytochrome c"/>
    <property type="match status" value="1"/>
</dbReference>
<dbReference type="GO" id="GO:0046872">
    <property type="term" value="F:metal ion binding"/>
    <property type="evidence" value="ECO:0007669"/>
    <property type="project" value="UniProtKB-KW"/>
</dbReference>
<dbReference type="GO" id="GO:0020037">
    <property type="term" value="F:heme binding"/>
    <property type="evidence" value="ECO:0007669"/>
    <property type="project" value="InterPro"/>
</dbReference>
<name>A0A059FF01_9PROT</name>
<evidence type="ECO:0000259" key="5">
    <source>
        <dbReference type="PROSITE" id="PS51007"/>
    </source>
</evidence>
<dbReference type="AlphaFoldDB" id="A0A059FF01"/>
<evidence type="ECO:0000256" key="3">
    <source>
        <dbReference type="ARBA" id="ARBA00023004"/>
    </source>
</evidence>
<dbReference type="eggNOG" id="COG2010">
    <property type="taxonomic scope" value="Bacteria"/>
</dbReference>
<dbReference type="InterPro" id="IPR036909">
    <property type="entry name" value="Cyt_c-like_dom_sf"/>
</dbReference>
<dbReference type="Proteomes" id="UP000024816">
    <property type="component" value="Unassembled WGS sequence"/>
</dbReference>
<dbReference type="InterPro" id="IPR009056">
    <property type="entry name" value="Cyt_c-like_dom"/>
</dbReference>
<keyword evidence="1 4" id="KW-0349">Heme</keyword>
<reference evidence="6 7" key="1">
    <citation type="journal article" date="2014" name="Antonie Van Leeuwenhoek">
        <title>Hyphomonas beringensis sp. nov. and Hyphomonas chukchiensis sp. nov., isolated from surface seawater of the Bering Sea and Chukchi Sea.</title>
        <authorList>
            <person name="Li C."/>
            <person name="Lai Q."/>
            <person name="Li G."/>
            <person name="Dong C."/>
            <person name="Wang J."/>
            <person name="Liao Y."/>
            <person name="Shao Z."/>
        </authorList>
    </citation>
    <scope>NUCLEOTIDE SEQUENCE [LARGE SCALE GENOMIC DNA]</scope>
    <source>
        <strain evidence="6 7">VP2</strain>
    </source>
</reference>
<dbReference type="OrthoDB" id="7363829at2"/>
<dbReference type="EMBL" id="ARYJ01000004">
    <property type="protein sequence ID" value="KCZ89225.1"/>
    <property type="molecule type" value="Genomic_DNA"/>
</dbReference>